<sequence length="213" mass="22668">MRTSQHVSGVQRTRTGTPNGNDHMAKRHAASSRSKGTGVLLIVALFGALVAVALGIYGRVHTATGRPLALLIGFTGMTPMKAWLATAAAVLAITQLLSAAWMWGRLPGAGPAPSWVPQAHRWLGAIAFLMTLPVAYHCLWSLGYSTFDLRTSVHSAAGCAFYGAFATKMLALRVRSVPSWSLPILGGLLFTLLIAAWATASLWYFTQPGVPLL</sequence>
<accession>A0AB39ND91</accession>
<dbReference type="Pfam" id="PF20139">
    <property type="entry name" value="DUF6529"/>
    <property type="match status" value="1"/>
</dbReference>
<reference evidence="3" key="1">
    <citation type="submission" date="2024-07" db="EMBL/GenBank/DDBJ databases">
        <authorList>
            <person name="Yu S.T."/>
        </authorList>
    </citation>
    <scope>NUCLEOTIDE SEQUENCE</scope>
    <source>
        <strain evidence="3">R11</strain>
    </source>
</reference>
<proteinExistence type="predicted"/>
<keyword evidence="2" id="KW-0812">Transmembrane</keyword>
<evidence type="ECO:0000256" key="2">
    <source>
        <dbReference type="SAM" id="Phobius"/>
    </source>
</evidence>
<dbReference type="EMBL" id="CP163432">
    <property type="protein sequence ID" value="XDQ15957.1"/>
    <property type="molecule type" value="Genomic_DNA"/>
</dbReference>
<organism evidence="3">
    <name type="scientific">Streptomyces sp. R11</name>
    <dbReference type="NCBI Taxonomy" id="3238625"/>
    <lineage>
        <taxon>Bacteria</taxon>
        <taxon>Bacillati</taxon>
        <taxon>Actinomycetota</taxon>
        <taxon>Actinomycetes</taxon>
        <taxon>Kitasatosporales</taxon>
        <taxon>Streptomycetaceae</taxon>
        <taxon>Streptomyces</taxon>
    </lineage>
</organism>
<gene>
    <name evidence="3" type="ORF">AB5J55_43480</name>
</gene>
<feature type="region of interest" description="Disordered" evidence="1">
    <location>
        <begin position="1"/>
        <end position="31"/>
    </location>
</feature>
<dbReference type="InterPro" id="IPR045382">
    <property type="entry name" value="DUF6529"/>
</dbReference>
<evidence type="ECO:0000313" key="3">
    <source>
        <dbReference type="EMBL" id="XDQ15957.1"/>
    </source>
</evidence>
<evidence type="ECO:0000256" key="1">
    <source>
        <dbReference type="SAM" id="MobiDB-lite"/>
    </source>
</evidence>
<feature type="compositionally biased region" description="Polar residues" evidence="1">
    <location>
        <begin position="1"/>
        <end position="20"/>
    </location>
</feature>
<feature type="transmembrane region" description="Helical" evidence="2">
    <location>
        <begin position="80"/>
        <end position="101"/>
    </location>
</feature>
<dbReference type="RefSeq" id="WP_369275881.1">
    <property type="nucleotide sequence ID" value="NZ_CP163432.1"/>
</dbReference>
<feature type="transmembrane region" description="Helical" evidence="2">
    <location>
        <begin position="36"/>
        <end position="60"/>
    </location>
</feature>
<keyword evidence="2" id="KW-1133">Transmembrane helix</keyword>
<name>A0AB39ND91_9ACTN</name>
<keyword evidence="2" id="KW-0472">Membrane</keyword>
<dbReference type="AlphaFoldDB" id="A0AB39ND91"/>
<feature type="transmembrane region" description="Helical" evidence="2">
    <location>
        <begin position="122"/>
        <end position="142"/>
    </location>
</feature>
<feature type="transmembrane region" description="Helical" evidence="2">
    <location>
        <begin position="184"/>
        <end position="205"/>
    </location>
</feature>
<protein>
    <submittedName>
        <fullName evidence="3">DUF6529 family protein</fullName>
    </submittedName>
</protein>